<evidence type="ECO:0000256" key="7">
    <source>
        <dbReference type="ARBA" id="ARBA00023015"/>
    </source>
</evidence>
<dbReference type="FunFam" id="1.10.472.10:FF:000002">
    <property type="entry name" value="Transcription factor IIIB 90 kDa subunit"/>
    <property type="match status" value="1"/>
</dbReference>
<dbReference type="Pfam" id="PF08271">
    <property type="entry name" value="Zn_Ribbon_TF"/>
    <property type="match status" value="1"/>
</dbReference>
<evidence type="ECO:0000256" key="8">
    <source>
        <dbReference type="ARBA" id="ARBA00023159"/>
    </source>
</evidence>
<dbReference type="AlphaFoldDB" id="A0AAV2H1X2"/>
<dbReference type="Pfam" id="PF07741">
    <property type="entry name" value="BRF1"/>
    <property type="match status" value="1"/>
</dbReference>
<evidence type="ECO:0000256" key="6">
    <source>
        <dbReference type="ARBA" id="ARBA00022833"/>
    </source>
</evidence>
<dbReference type="PROSITE" id="PS51134">
    <property type="entry name" value="ZF_TFIIB"/>
    <property type="match status" value="1"/>
</dbReference>
<evidence type="ECO:0000256" key="5">
    <source>
        <dbReference type="ARBA" id="ARBA00022771"/>
    </source>
</evidence>
<dbReference type="InterPro" id="IPR013137">
    <property type="entry name" value="Znf_TFIIB"/>
</dbReference>
<dbReference type="Gene3D" id="2.20.25.10">
    <property type="match status" value="1"/>
</dbReference>
<name>A0AAV2H1X2_LYMST</name>
<dbReference type="InterPro" id="IPR036915">
    <property type="entry name" value="Cyclin-like_sf"/>
</dbReference>
<dbReference type="CDD" id="cd20553">
    <property type="entry name" value="CYCLIN_TFIIIB90_rpt1"/>
    <property type="match status" value="1"/>
</dbReference>
<evidence type="ECO:0000256" key="11">
    <source>
        <dbReference type="ARBA" id="ARBA00031009"/>
    </source>
</evidence>
<gene>
    <name evidence="15" type="ORF">GSLYS_00001310001</name>
</gene>
<dbReference type="Gene3D" id="1.10.472.10">
    <property type="entry name" value="Cyclin-like"/>
    <property type="match status" value="2"/>
</dbReference>
<protein>
    <recommendedName>
        <fullName evidence="11">B-related factor 1</fullName>
    </recommendedName>
</protein>
<dbReference type="PRINTS" id="PR00685">
    <property type="entry name" value="TIFACTORIIB"/>
</dbReference>
<dbReference type="SMART" id="SM00385">
    <property type="entry name" value="CYCLIN"/>
    <property type="match status" value="2"/>
</dbReference>
<keyword evidence="16" id="KW-1185">Reference proteome</keyword>
<evidence type="ECO:0000256" key="3">
    <source>
        <dbReference type="ARBA" id="ARBA00022723"/>
    </source>
</evidence>
<dbReference type="Gene3D" id="1.20.5.650">
    <property type="entry name" value="Single helix bin"/>
    <property type="match status" value="1"/>
</dbReference>
<dbReference type="InterPro" id="IPR013763">
    <property type="entry name" value="Cyclin-like_dom"/>
</dbReference>
<keyword evidence="6" id="KW-0862">Zinc</keyword>
<dbReference type="FunFam" id="2.20.25.10:FF:000012">
    <property type="entry name" value="Putative transcription factor IIIB 90 kDa subunit"/>
    <property type="match status" value="1"/>
</dbReference>
<feature type="region of interest" description="Disordered" evidence="13">
    <location>
        <begin position="374"/>
        <end position="440"/>
    </location>
</feature>
<keyword evidence="5 12" id="KW-0863">Zinc-finger</keyword>
<dbReference type="EMBL" id="CAXITT010000012">
    <property type="protein sequence ID" value="CAL1527133.1"/>
    <property type="molecule type" value="Genomic_DNA"/>
</dbReference>
<dbReference type="GO" id="GO:0008270">
    <property type="term" value="F:zinc ion binding"/>
    <property type="evidence" value="ECO:0007669"/>
    <property type="project" value="UniProtKB-KW"/>
</dbReference>
<dbReference type="GO" id="GO:0070897">
    <property type="term" value="P:transcription preinitiation complex assembly"/>
    <property type="evidence" value="ECO:0007669"/>
    <property type="project" value="InterPro"/>
</dbReference>
<dbReference type="SUPFAM" id="SSF47954">
    <property type="entry name" value="Cyclin-like"/>
    <property type="match status" value="2"/>
</dbReference>
<keyword evidence="3" id="KW-0479">Metal-binding</keyword>
<feature type="compositionally biased region" description="Basic and acidic residues" evidence="13">
    <location>
        <begin position="386"/>
        <end position="418"/>
    </location>
</feature>
<evidence type="ECO:0000259" key="14">
    <source>
        <dbReference type="PROSITE" id="PS51134"/>
    </source>
</evidence>
<evidence type="ECO:0000256" key="12">
    <source>
        <dbReference type="PROSITE-ProRule" id="PRU00469"/>
    </source>
</evidence>
<dbReference type="PANTHER" id="PTHR11618">
    <property type="entry name" value="TRANSCRIPTION INITIATION FACTOR IIB-RELATED"/>
    <property type="match status" value="1"/>
</dbReference>
<dbReference type="InterPro" id="IPR000812">
    <property type="entry name" value="TFIIB"/>
</dbReference>
<feature type="region of interest" description="Disordered" evidence="13">
    <location>
        <begin position="552"/>
        <end position="571"/>
    </location>
</feature>
<evidence type="ECO:0000256" key="1">
    <source>
        <dbReference type="ARBA" id="ARBA00004123"/>
    </source>
</evidence>
<evidence type="ECO:0000256" key="2">
    <source>
        <dbReference type="ARBA" id="ARBA00010857"/>
    </source>
</evidence>
<keyword evidence="10" id="KW-0539">Nucleus</keyword>
<evidence type="ECO:0000256" key="13">
    <source>
        <dbReference type="SAM" id="MobiDB-lite"/>
    </source>
</evidence>
<evidence type="ECO:0000313" key="16">
    <source>
        <dbReference type="Proteomes" id="UP001497497"/>
    </source>
</evidence>
<keyword evidence="4" id="KW-0677">Repeat</keyword>
<evidence type="ECO:0000256" key="10">
    <source>
        <dbReference type="ARBA" id="ARBA00023242"/>
    </source>
</evidence>
<dbReference type="GO" id="GO:0001006">
    <property type="term" value="F:RNA polymerase III type 3 promoter sequence-specific DNA binding"/>
    <property type="evidence" value="ECO:0007669"/>
    <property type="project" value="TreeGrafter"/>
</dbReference>
<dbReference type="PANTHER" id="PTHR11618:SF4">
    <property type="entry name" value="TRANSCRIPTION FACTOR IIIB 90 KDA SUBUNIT"/>
    <property type="match status" value="1"/>
</dbReference>
<dbReference type="GO" id="GO:0097550">
    <property type="term" value="C:transcription preinitiation complex"/>
    <property type="evidence" value="ECO:0007669"/>
    <property type="project" value="TreeGrafter"/>
</dbReference>
<dbReference type="FunFam" id="1.10.472.10:FF:000007">
    <property type="entry name" value="Transcription factor IIIB 90 kDa subunit"/>
    <property type="match status" value="1"/>
</dbReference>
<evidence type="ECO:0000256" key="9">
    <source>
        <dbReference type="ARBA" id="ARBA00023163"/>
    </source>
</evidence>
<dbReference type="InterPro" id="IPR011665">
    <property type="entry name" value="BRF1_TBP-bd_dom"/>
</dbReference>
<comment type="caution">
    <text evidence="15">The sequence shown here is derived from an EMBL/GenBank/DDBJ whole genome shotgun (WGS) entry which is preliminary data.</text>
</comment>
<evidence type="ECO:0000313" key="15">
    <source>
        <dbReference type="EMBL" id="CAL1527133.1"/>
    </source>
</evidence>
<feature type="region of interest" description="Disordered" evidence="13">
    <location>
        <begin position="576"/>
        <end position="669"/>
    </location>
</feature>
<feature type="region of interest" description="Disordered" evidence="13">
    <location>
        <begin position="479"/>
        <end position="506"/>
    </location>
</feature>
<dbReference type="GO" id="GO:0017025">
    <property type="term" value="F:TBP-class protein binding"/>
    <property type="evidence" value="ECO:0007669"/>
    <property type="project" value="InterPro"/>
</dbReference>
<keyword evidence="9" id="KW-0804">Transcription</keyword>
<feature type="compositionally biased region" description="Basic residues" evidence="13">
    <location>
        <begin position="492"/>
        <end position="505"/>
    </location>
</feature>
<dbReference type="Proteomes" id="UP001497497">
    <property type="component" value="Unassembled WGS sequence"/>
</dbReference>
<dbReference type="GO" id="GO:0000126">
    <property type="term" value="C:transcription factor TFIIIB complex"/>
    <property type="evidence" value="ECO:0007669"/>
    <property type="project" value="TreeGrafter"/>
</dbReference>
<dbReference type="InterPro" id="IPR013150">
    <property type="entry name" value="TFIIB_cyclin"/>
</dbReference>
<dbReference type="GO" id="GO:0000995">
    <property type="term" value="F:RNA polymerase III general transcription initiation factor activity"/>
    <property type="evidence" value="ECO:0007669"/>
    <property type="project" value="TreeGrafter"/>
</dbReference>
<comment type="similarity">
    <text evidence="2">Belongs to the TFIIB family.</text>
</comment>
<dbReference type="SUPFAM" id="SSF57783">
    <property type="entry name" value="Zinc beta-ribbon"/>
    <property type="match status" value="1"/>
</dbReference>
<keyword evidence="7" id="KW-0805">Transcription regulation</keyword>
<accession>A0AAV2H1X2</accession>
<keyword evidence="8" id="KW-0010">Activator</keyword>
<feature type="compositionally biased region" description="Acidic residues" evidence="13">
    <location>
        <begin position="640"/>
        <end position="655"/>
    </location>
</feature>
<feature type="domain" description="TFIIB-type" evidence="14">
    <location>
        <begin position="1"/>
        <end position="32"/>
    </location>
</feature>
<reference evidence="15 16" key="1">
    <citation type="submission" date="2024-04" db="EMBL/GenBank/DDBJ databases">
        <authorList>
            <consortium name="Genoscope - CEA"/>
            <person name="William W."/>
        </authorList>
    </citation>
    <scope>NUCLEOTIDE SEQUENCE [LARGE SCALE GENOMIC DNA]</scope>
</reference>
<feature type="compositionally biased region" description="Basic and acidic residues" evidence="13">
    <location>
        <begin position="479"/>
        <end position="491"/>
    </location>
</feature>
<organism evidence="15 16">
    <name type="scientific">Lymnaea stagnalis</name>
    <name type="common">Great pond snail</name>
    <name type="synonym">Helix stagnalis</name>
    <dbReference type="NCBI Taxonomy" id="6523"/>
    <lineage>
        <taxon>Eukaryota</taxon>
        <taxon>Metazoa</taxon>
        <taxon>Spiralia</taxon>
        <taxon>Lophotrochozoa</taxon>
        <taxon>Mollusca</taxon>
        <taxon>Gastropoda</taxon>
        <taxon>Heterobranchia</taxon>
        <taxon>Euthyneura</taxon>
        <taxon>Panpulmonata</taxon>
        <taxon>Hygrophila</taxon>
        <taxon>Lymnaeoidea</taxon>
        <taxon>Lymnaeidae</taxon>
        <taxon>Lymnaea</taxon>
    </lineage>
</organism>
<dbReference type="CDD" id="cd20554">
    <property type="entry name" value="CYCLIN_TFIIIB90_rpt2"/>
    <property type="match status" value="1"/>
</dbReference>
<evidence type="ECO:0000256" key="4">
    <source>
        <dbReference type="ARBA" id="ARBA00022737"/>
    </source>
</evidence>
<dbReference type="GO" id="GO:0005634">
    <property type="term" value="C:nucleus"/>
    <property type="evidence" value="ECO:0007669"/>
    <property type="project" value="UniProtKB-SubCell"/>
</dbReference>
<feature type="compositionally biased region" description="Basic and acidic residues" evidence="13">
    <location>
        <begin position="597"/>
        <end position="617"/>
    </location>
</feature>
<dbReference type="Pfam" id="PF00382">
    <property type="entry name" value="TFIIB"/>
    <property type="match status" value="2"/>
</dbReference>
<comment type="subcellular location">
    <subcellularLocation>
        <location evidence="1">Nucleus</location>
    </subcellularLocation>
</comment>
<sequence length="685" mass="78056">MPRACSQCGCTDIDTDPARGDAVCTNCGTVLEDQIIVSEVQYQENSAGGASVIGQFVSNDGSRAQSFRGAYGHGFSSEDSRNLTLENGYKRLKEMGGQLRMHHSSIETAFGFFKLAVAHRFTSGRKMEYVLASCLYLVCRVDPGGSEDLELMLIDFSDLIQVNVHVLGRIFVQLATELCQNIRIVDPIIYIRRFANQLQFGDKINRVVESASRLVARMKRDWMHTGRRPAGLCGAALLISSRMHNFNRTIDQIIKVVKVCESTVRKRLLEFESTPSAQLTIEEFDNVDLEEEQDPPCFTEGKKKAKLAQLKEDIPDNMMKEMTKFEENINKSLKRKSNITTDDEVVTDIDSAVKAIDEETIIKVAGEDWKKGEWEGLEDENNQDYLVRDSNDNEETAKDDVEPEKEQEKTDEISQGDKDETDDSIKSAGAKCEDGELDLTGIDDDEIDQLIVSEEEAMHKAKWFDLEFGEHMEIVREREEKRRLKEEAAAKRKEKNPKTKKKKKKGGYDLETELAECMEILKKDMREKKFSDKINYNVLNTLDATAPGEQLNKVPIELPDDSFNDSNERKPQMINRFRKSSISEPNKNKKIPAKRVRIQEPEEDVKKSKLASQEEIKPAILVEESSEPLPYVEEAITGTEDLDDEEDDEEDEDEEARNKILSARQLLSQEGSHYEEDDYFFYDVH</sequence>
<proteinExistence type="inferred from homology"/>